<dbReference type="InterPro" id="IPR012808">
    <property type="entry name" value="CHP02453"/>
</dbReference>
<dbReference type="Proteomes" id="UP001220610">
    <property type="component" value="Chromosome"/>
</dbReference>
<accession>A0AAJ5WS17</accession>
<evidence type="ECO:0000313" key="2">
    <source>
        <dbReference type="Proteomes" id="UP001220610"/>
    </source>
</evidence>
<dbReference type="PIRSF" id="PIRSF028451">
    <property type="entry name" value="UCP028451"/>
    <property type="match status" value="1"/>
</dbReference>
<dbReference type="InterPro" id="IPR015996">
    <property type="entry name" value="UCP028451"/>
</dbReference>
<evidence type="ECO:0000313" key="1">
    <source>
        <dbReference type="EMBL" id="WEK37151.1"/>
    </source>
</evidence>
<dbReference type="NCBIfam" id="TIGR02453">
    <property type="entry name" value="TIGR02453 family protein"/>
    <property type="match status" value="1"/>
</dbReference>
<proteinExistence type="predicted"/>
<reference evidence="1" key="1">
    <citation type="submission" date="2023-03" db="EMBL/GenBank/DDBJ databases">
        <title>Andean soil-derived lignocellulolytic bacterial consortium as a source of novel taxa and putative plastic-active enzymes.</title>
        <authorList>
            <person name="Diaz-Garcia L."/>
            <person name="Chuvochina M."/>
            <person name="Feuerriegel G."/>
            <person name="Bunk B."/>
            <person name="Sproer C."/>
            <person name="Streit W.R."/>
            <person name="Rodriguez L.M."/>
            <person name="Overmann J."/>
            <person name="Jimenez D.J."/>
        </authorList>
    </citation>
    <scope>NUCLEOTIDE SEQUENCE</scope>
    <source>
        <strain evidence="1">MAG 7</strain>
    </source>
</reference>
<dbReference type="Pfam" id="PF09365">
    <property type="entry name" value="DUF2461"/>
    <property type="match status" value="1"/>
</dbReference>
<dbReference type="AlphaFoldDB" id="A0AAJ5WS17"/>
<organism evidence="1 2">
    <name type="scientific">Candidatus Pseudobacter hemicellulosilyticus</name>
    <dbReference type="NCBI Taxonomy" id="3121375"/>
    <lineage>
        <taxon>Bacteria</taxon>
        <taxon>Pseudomonadati</taxon>
        <taxon>Bacteroidota</taxon>
        <taxon>Chitinophagia</taxon>
        <taxon>Chitinophagales</taxon>
        <taxon>Chitinophagaceae</taxon>
        <taxon>Pseudobacter</taxon>
    </lineage>
</organism>
<gene>
    <name evidence="1" type="ORF">P0Y53_06530</name>
</gene>
<protein>
    <submittedName>
        <fullName evidence="1">DUF2461 domain-containing protein</fullName>
    </submittedName>
</protein>
<name>A0AAJ5WS17_9BACT</name>
<dbReference type="PANTHER" id="PTHR36452:SF1">
    <property type="entry name" value="DUF2461 DOMAIN-CONTAINING PROTEIN"/>
    <property type="match status" value="1"/>
</dbReference>
<sequence>MIQTSTLGFLKKLKKNNDKSWFDAHRDDYEAAKKDMEAFTQAVLDRFGAKEPDIRDLTAKNCLFRINRDVRFSKNKAPYKTNLAASMGRGGKKSIFAGYYIHIEPGSSFVGGGIWMPMAPELKKIRQEIDYCFEEFDQLITGKKFKSVYKGLDREEGFSLSKVPQGFDKDNPAAEYLKLKSWIASRELSEAEVSSPKFLKQTVDAFEALQPLVQFINMSLE</sequence>
<dbReference type="PANTHER" id="PTHR36452">
    <property type="entry name" value="CHROMOSOME 12, WHOLE GENOME SHOTGUN SEQUENCE"/>
    <property type="match status" value="1"/>
</dbReference>
<dbReference type="EMBL" id="CP119311">
    <property type="protein sequence ID" value="WEK37151.1"/>
    <property type="molecule type" value="Genomic_DNA"/>
</dbReference>